<proteinExistence type="predicted"/>
<gene>
    <name evidence="2" type="ORF">CISIN_1g042317mg</name>
</gene>
<evidence type="ECO:0000256" key="1">
    <source>
        <dbReference type="SAM" id="SignalP"/>
    </source>
</evidence>
<organism evidence="2 3">
    <name type="scientific">Citrus sinensis</name>
    <name type="common">Sweet orange</name>
    <name type="synonym">Citrus aurantium var. sinensis</name>
    <dbReference type="NCBI Taxonomy" id="2711"/>
    <lineage>
        <taxon>Eukaryota</taxon>
        <taxon>Viridiplantae</taxon>
        <taxon>Streptophyta</taxon>
        <taxon>Embryophyta</taxon>
        <taxon>Tracheophyta</taxon>
        <taxon>Spermatophyta</taxon>
        <taxon>Magnoliopsida</taxon>
        <taxon>eudicotyledons</taxon>
        <taxon>Gunneridae</taxon>
        <taxon>Pentapetalae</taxon>
        <taxon>rosids</taxon>
        <taxon>malvids</taxon>
        <taxon>Sapindales</taxon>
        <taxon>Rutaceae</taxon>
        <taxon>Aurantioideae</taxon>
        <taxon>Citrus</taxon>
    </lineage>
</organism>
<protein>
    <submittedName>
        <fullName evidence="2">Uncharacterized protein</fullName>
    </submittedName>
</protein>
<evidence type="ECO:0000313" key="2">
    <source>
        <dbReference type="EMBL" id="KDO61477.1"/>
    </source>
</evidence>
<feature type="signal peptide" evidence="1">
    <location>
        <begin position="1"/>
        <end position="16"/>
    </location>
</feature>
<dbReference type="EMBL" id="KK784925">
    <property type="protein sequence ID" value="KDO61477.1"/>
    <property type="molecule type" value="Genomic_DNA"/>
</dbReference>
<keyword evidence="3" id="KW-1185">Reference proteome</keyword>
<dbReference type="InterPro" id="IPR053313">
    <property type="entry name" value="RGF"/>
</dbReference>
<reference evidence="2 3" key="1">
    <citation type="submission" date="2014-04" db="EMBL/GenBank/DDBJ databases">
        <authorList>
            <consortium name="International Citrus Genome Consortium"/>
            <person name="Gmitter F."/>
            <person name="Chen C."/>
            <person name="Farmerie W."/>
            <person name="Harkins T."/>
            <person name="Desany B."/>
            <person name="Mohiuddin M."/>
            <person name="Kodira C."/>
            <person name="Borodovsky M."/>
            <person name="Lomsadze A."/>
            <person name="Burns P."/>
            <person name="Jenkins J."/>
            <person name="Prochnik S."/>
            <person name="Shu S."/>
            <person name="Chapman J."/>
            <person name="Pitluck S."/>
            <person name="Schmutz J."/>
            <person name="Rokhsar D."/>
        </authorList>
    </citation>
    <scope>NUCLEOTIDE SEQUENCE</scope>
</reference>
<dbReference type="PANTHER" id="PTHR34961:SF7">
    <property type="entry name" value="TRANSMEMBRANE PROTEIN"/>
    <property type="match status" value="1"/>
</dbReference>
<dbReference type="Proteomes" id="UP000027120">
    <property type="component" value="Unassembled WGS sequence"/>
</dbReference>
<accession>A0A067FDD9</accession>
<dbReference type="PANTHER" id="PTHR34961">
    <property type="entry name" value="TRANSMEMBRANE PROTEIN"/>
    <property type="match status" value="1"/>
</dbReference>
<feature type="chain" id="PRO_5001637036" evidence="1">
    <location>
        <begin position="17"/>
        <end position="123"/>
    </location>
</feature>
<keyword evidence="1" id="KW-0732">Signal</keyword>
<name>A0A067FDD9_CITSI</name>
<dbReference type="AlphaFoldDB" id="A0A067FDD9"/>
<evidence type="ECO:0000313" key="3">
    <source>
        <dbReference type="Proteomes" id="UP000027120"/>
    </source>
</evidence>
<sequence>MSSITLLLLLCLSVHACSERKISLQNQVGENTMKQEEPKAFLKEEASPTSGDIVMPSLQNDLQRLAKTEIIESSKAQARFLLGSPPGNTNEAVDSKENDFVEDAVVMDYAQPHRKPPIHNEKP</sequence>